<comment type="caution">
    <text evidence="1">The sequence shown here is derived from an EMBL/GenBank/DDBJ whole genome shotgun (WGS) entry which is preliminary data.</text>
</comment>
<accession>A0A8J6XQ24</accession>
<sequence>MTIVSVPKSDDIRCEAIQALVERLGIGKAAFFIRETMSQPVDYLKVKEQLFGNMTVADICSEIQRNQQSSGS</sequence>
<gene>
    <name evidence="1" type="ORF">ICL16_29605</name>
</gene>
<dbReference type="RefSeq" id="WP_190835148.1">
    <property type="nucleotide sequence ID" value="NZ_CAWPPI010000086.1"/>
</dbReference>
<dbReference type="Proteomes" id="UP000629098">
    <property type="component" value="Unassembled WGS sequence"/>
</dbReference>
<evidence type="ECO:0000313" key="1">
    <source>
        <dbReference type="EMBL" id="MBD2776104.1"/>
    </source>
</evidence>
<dbReference type="AlphaFoldDB" id="A0A8J6XQ24"/>
<keyword evidence="2" id="KW-1185">Reference proteome</keyword>
<organism evidence="1 2">
    <name type="scientific">Iningainema tapete BLCC-T55</name>
    <dbReference type="NCBI Taxonomy" id="2748662"/>
    <lineage>
        <taxon>Bacteria</taxon>
        <taxon>Bacillati</taxon>
        <taxon>Cyanobacteriota</taxon>
        <taxon>Cyanophyceae</taxon>
        <taxon>Nostocales</taxon>
        <taxon>Scytonemataceae</taxon>
        <taxon>Iningainema tapete</taxon>
    </lineage>
</organism>
<dbReference type="EMBL" id="JACXAE010000086">
    <property type="protein sequence ID" value="MBD2776104.1"/>
    <property type="molecule type" value="Genomic_DNA"/>
</dbReference>
<evidence type="ECO:0000313" key="2">
    <source>
        <dbReference type="Proteomes" id="UP000629098"/>
    </source>
</evidence>
<reference evidence="1" key="1">
    <citation type="submission" date="2020-09" db="EMBL/GenBank/DDBJ databases">
        <title>Iningainema tapete sp. nov. (Scytonemataceae, Cyanobacteria) from greenhouses in central Florida (USA) produces two types of nodularin with biosynthetic potential for microcystin-LR and anabaenopeptins.</title>
        <authorList>
            <person name="Berthold D.E."/>
            <person name="Lefler F.W."/>
            <person name="Huang I.-S."/>
            <person name="Abdulla H."/>
            <person name="Zimba P.V."/>
            <person name="Laughinghouse H.D. IV."/>
        </authorList>
    </citation>
    <scope>NUCLEOTIDE SEQUENCE</scope>
    <source>
        <strain evidence="1">BLCCT55</strain>
    </source>
</reference>
<proteinExistence type="predicted"/>
<name>A0A8J6XQ24_9CYAN</name>
<protein>
    <submittedName>
        <fullName evidence="1">Uncharacterized protein</fullName>
    </submittedName>
</protein>